<organism evidence="2 3">
    <name type="scientific">Streptomyces griseoruber</name>
    <dbReference type="NCBI Taxonomy" id="1943"/>
    <lineage>
        <taxon>Bacteria</taxon>
        <taxon>Bacillati</taxon>
        <taxon>Actinomycetota</taxon>
        <taxon>Actinomycetes</taxon>
        <taxon>Kitasatosporales</taxon>
        <taxon>Streptomycetaceae</taxon>
        <taxon>Streptomyces</taxon>
    </lineage>
</organism>
<proteinExistence type="predicted"/>
<name>A0A124I387_9ACTN</name>
<comment type="caution">
    <text evidence="2">The sequence shown here is derived from an EMBL/GenBank/DDBJ whole genome shotgun (WGS) entry which is preliminary data.</text>
</comment>
<dbReference type="RefSeq" id="WP_055635699.1">
    <property type="nucleotide sequence ID" value="NZ_JBIRRP010000020.1"/>
</dbReference>
<evidence type="ECO:0000259" key="1">
    <source>
        <dbReference type="Pfam" id="PF22036"/>
    </source>
</evidence>
<dbReference type="Pfam" id="PF22036">
    <property type="entry name" value="MoaF_like"/>
    <property type="match status" value="1"/>
</dbReference>
<dbReference type="Proteomes" id="UP000052982">
    <property type="component" value="Unassembled WGS sequence"/>
</dbReference>
<evidence type="ECO:0000313" key="3">
    <source>
        <dbReference type="Proteomes" id="UP000052982"/>
    </source>
</evidence>
<dbReference type="OrthoDB" id="8794267at2"/>
<dbReference type="InterPro" id="IPR012674">
    <property type="entry name" value="Calycin"/>
</dbReference>
<keyword evidence="3" id="KW-1185">Reference proteome</keyword>
<dbReference type="STRING" id="1943.AQJ64_18155"/>
<evidence type="ECO:0000313" key="2">
    <source>
        <dbReference type="EMBL" id="KUN82901.1"/>
    </source>
</evidence>
<dbReference type="Gene3D" id="2.40.128.20">
    <property type="match status" value="1"/>
</dbReference>
<dbReference type="AlphaFoldDB" id="A0A124I387"/>
<reference evidence="2 3" key="1">
    <citation type="submission" date="2015-10" db="EMBL/GenBank/DDBJ databases">
        <title>Draft genome sequence of Streptomyces griseoruber DSM 40281, type strain for the species Streptomyces griseoruber.</title>
        <authorList>
            <person name="Ruckert C."/>
            <person name="Winkler A."/>
            <person name="Kalinowski J."/>
            <person name="Kampfer P."/>
            <person name="Glaeser S."/>
        </authorList>
    </citation>
    <scope>NUCLEOTIDE SEQUENCE [LARGE SCALE GENOMIC DNA]</scope>
    <source>
        <strain evidence="2 3">DSM 40281</strain>
    </source>
</reference>
<sequence length="107" mass="11711">MSEPTYAGKTFVFRVDNGVVFRNTYAADGTTLHYETTEGPTKGSEETVTLHTAEVAPGLFMLAWVEKSGMTVTHLMNLDALTVHAFWTYETGDGRIAELHTGTLEPA</sequence>
<feature type="domain" description="MoaF-like" evidence="1">
    <location>
        <begin position="7"/>
        <end position="93"/>
    </location>
</feature>
<dbReference type="EMBL" id="LMWW01000027">
    <property type="protein sequence ID" value="KUN82901.1"/>
    <property type="molecule type" value="Genomic_DNA"/>
</dbReference>
<dbReference type="InterPro" id="IPR053892">
    <property type="entry name" value="MoaF-like"/>
</dbReference>
<gene>
    <name evidence="2" type="ORF">AQJ64_18155</name>
</gene>
<protein>
    <recommendedName>
        <fullName evidence="1">MoaF-like domain-containing protein</fullName>
    </recommendedName>
</protein>
<accession>A0A124I387</accession>